<dbReference type="Pfam" id="PF05919">
    <property type="entry name" value="Mitovir_RNA_pol"/>
    <property type="match status" value="1"/>
</dbReference>
<keyword evidence="2" id="KW-0808">Transferase</keyword>
<proteinExistence type="predicted"/>
<keyword evidence="1 5" id="KW-0696">RNA-directed RNA polymerase</keyword>
<evidence type="ECO:0000256" key="3">
    <source>
        <dbReference type="ARBA" id="ARBA00022695"/>
    </source>
</evidence>
<protein>
    <submittedName>
        <fullName evidence="5">RNA-dependent RNA polymerase</fullName>
    </submittedName>
</protein>
<dbReference type="EMBL" id="ON746373">
    <property type="protein sequence ID" value="UYL95462.1"/>
    <property type="molecule type" value="Genomic_RNA"/>
</dbReference>
<evidence type="ECO:0000313" key="5">
    <source>
        <dbReference type="EMBL" id="UYL95462.1"/>
    </source>
</evidence>
<dbReference type="InterPro" id="IPR043502">
    <property type="entry name" value="DNA/RNA_pol_sf"/>
</dbReference>
<feature type="compositionally biased region" description="Low complexity" evidence="4">
    <location>
        <begin position="41"/>
        <end position="60"/>
    </location>
</feature>
<dbReference type="InterPro" id="IPR008686">
    <property type="entry name" value="RNA_pol_mitovir"/>
</dbReference>
<dbReference type="GO" id="GO:0003968">
    <property type="term" value="F:RNA-directed RNA polymerase activity"/>
    <property type="evidence" value="ECO:0007669"/>
    <property type="project" value="UniProtKB-KW"/>
</dbReference>
<feature type="region of interest" description="Disordered" evidence="4">
    <location>
        <begin position="35"/>
        <end position="60"/>
    </location>
</feature>
<evidence type="ECO:0000256" key="2">
    <source>
        <dbReference type="ARBA" id="ARBA00022679"/>
    </source>
</evidence>
<reference evidence="5" key="1">
    <citation type="submission" date="2022-05" db="EMBL/GenBank/DDBJ databases">
        <authorList>
            <person name="Cao W."/>
            <person name="Jia N."/>
            <person name="Lam T.T.-Y."/>
            <person name="Ni X."/>
            <person name="Liu J."/>
        </authorList>
    </citation>
    <scope>NUCLEOTIDE SEQUENCE</scope>
    <source>
        <strain evidence="5">TIGMIC 1</strain>
    </source>
</reference>
<accession>A0A9E7V219</accession>
<sequence>MSSLPENGETRSLPAWSVTSNERHVEWLDPSREVTLEGPESTQNNLNYNTSNHSNSQQNTFEEDDMERYGPNGCKWLGRNAKLLGMAFSIQNAENRYMKKPELQKRKSTMTCKELKTTIKSMTDVYSAKSVKKIQECKYCMDHLNVDEFKKKMGVEDRDIDKKHLNLFRKAVSIIIDRGWDRRTRIGGDKRVFVPNGASTLQNKRSEGGNWCKGMNKFEPLARVTEVDAGGKMRLITIFDESMSVMRAMHKTLFDYITKRKIHVRGEFTKEDVAEIERSGEGDFISGDFSSATDNIKRAYVDAVVDVLLEKAEYIDSDEREALRNFGRVIDVETGEEWAKGQPMGSLMSFPILCIWNRALFEMTLAEETKRLRIPYGRASKIMAKINGDDIAFREISKDGQMMEKWRRNCLKAGVIVNEQKTGKSPNIVELNSKTYVNGEKVRTINWKCLNLNPDCEDILVVINDCVKSESARMALAHMYAGSIARAKEKHVYRLPKSTRESLKKKVKGEIGKKKKNVVVKALMNEGSREPFTQKIKTMRWCHPDIPIDSVDKVRENFEKKVVIDSIRRTETKFTSTLSDYGTSTWSAKGKPEKRVMKINRRLEIKEEKKVRVPKRHPALTDLMNSILAAELKPSRKNSPLDSSGQSVLRTWDMLEDPPEKRSEPIINEWTYRALIHQLRQKNNEFQKFDKWTVSPSFVKNVPRGAQLWYKPLIMNMNRIAREGEIYSRFNNENSNIARKNCQSIIPH</sequence>
<name>A0A9E7V219_9VIRU</name>
<organism evidence="5">
    <name type="scientific">Dali Botou tick virus 1</name>
    <dbReference type="NCBI Taxonomy" id="2972083"/>
    <lineage>
        <taxon>Viruses</taxon>
        <taxon>Riboviria</taxon>
        <taxon>Orthornavirae</taxon>
        <taxon>Lenarviricota</taxon>
        <taxon>Miaviricetes</taxon>
        <taxon>Ourlivirales</taxon>
        <taxon>Botourmiaviridae</taxon>
    </lineage>
</organism>
<dbReference type="SUPFAM" id="SSF56672">
    <property type="entry name" value="DNA/RNA polymerases"/>
    <property type="match status" value="1"/>
</dbReference>
<evidence type="ECO:0000256" key="4">
    <source>
        <dbReference type="SAM" id="MobiDB-lite"/>
    </source>
</evidence>
<evidence type="ECO:0000256" key="1">
    <source>
        <dbReference type="ARBA" id="ARBA00022484"/>
    </source>
</evidence>
<keyword evidence="3" id="KW-0548">Nucleotidyltransferase</keyword>